<organism evidence="4 5">
    <name type="scientific">Pseudomonas cavernae</name>
    <dbReference type="NCBI Taxonomy" id="2320867"/>
    <lineage>
        <taxon>Bacteria</taxon>
        <taxon>Pseudomonadati</taxon>
        <taxon>Pseudomonadota</taxon>
        <taxon>Gammaproteobacteria</taxon>
        <taxon>Pseudomonadales</taxon>
        <taxon>Pseudomonadaceae</taxon>
        <taxon>Pseudomonas</taxon>
    </lineage>
</organism>
<feature type="domain" description="SUF system FeS cluster assembly SufBD N-terminal" evidence="3">
    <location>
        <begin position="136"/>
        <end position="203"/>
    </location>
</feature>
<dbReference type="OrthoDB" id="9803529at2"/>
<evidence type="ECO:0000313" key="5">
    <source>
        <dbReference type="Proteomes" id="UP000265560"/>
    </source>
</evidence>
<dbReference type="InterPro" id="IPR037284">
    <property type="entry name" value="SUF_FeS_clus_asmbl_SufBD_sf"/>
</dbReference>
<evidence type="ECO:0000259" key="2">
    <source>
        <dbReference type="Pfam" id="PF01458"/>
    </source>
</evidence>
<accession>A0A385Z268</accession>
<dbReference type="KEGG" id="pcav:D3880_10470"/>
<dbReference type="InterPro" id="IPR010231">
    <property type="entry name" value="SUF_FeS_clus_asmbl_SufB"/>
</dbReference>
<sequence>MSTDNAKIRELSSRAYKYGFVSDLESDAAPRGLNEDIIRLISAKKNEPQWLLDWRLKAYRHWLTMREPSWQNVHYAPIDYQDIIYYSAPKPKTPGPKSLDEVDPELRTMFGKLGISLAEQERLTGVAVDAVVDSVSVATTFKQKLAEVGVIFCSFSEAVQNHPDLVRKYLGSVVPYSDNFFATLNSAVFSDGSFCYVPKGVRCPMELSTYFRINAADTGQFERTLIVAEDDAYVSYLEGCTAPMRDKNQLHAAVVELIALDDAQIKYATVQNWYPGDAEGRGGIYNFVTKRGKCAGRNSKISWTQVETGSAITWKYPGVILQGDDSVGEFYSVALTTNHQQADTGTKMIHIGRNTRSTILSKGISAGHGQNTYRGLVKIQKGAAGARNHTQCDSLLLGSQCGAHTFPYLEVKNPSARVEHEASTSKISEEQLFYCRQRGIREEDAVPMIVNGFCREVFKELPMEFAVEAQKLLGVSLEGCVG</sequence>
<dbReference type="PANTHER" id="PTHR30508:SF1">
    <property type="entry name" value="UPF0051 PROTEIN ABCI8, CHLOROPLASTIC-RELATED"/>
    <property type="match status" value="1"/>
</dbReference>
<dbReference type="InterPro" id="IPR055346">
    <property type="entry name" value="Fe-S_cluster_assembly_SufBD"/>
</dbReference>
<reference evidence="5" key="1">
    <citation type="submission" date="2018-09" db="EMBL/GenBank/DDBJ databases">
        <authorList>
            <person name="Zhu H."/>
        </authorList>
    </citation>
    <scope>NUCLEOTIDE SEQUENCE [LARGE SCALE GENOMIC DNA]</scope>
    <source>
        <strain evidence="5">K2W31S-8</strain>
    </source>
</reference>
<dbReference type="SUPFAM" id="SSF101960">
    <property type="entry name" value="Stabilizer of iron transporter SufD"/>
    <property type="match status" value="1"/>
</dbReference>
<dbReference type="InterPro" id="IPR045595">
    <property type="entry name" value="SufBD_N"/>
</dbReference>
<dbReference type="Proteomes" id="UP000265560">
    <property type="component" value="Chromosome"/>
</dbReference>
<dbReference type="PANTHER" id="PTHR30508">
    <property type="entry name" value="FES CLUSTER ASSEMBLY PROTEIN SUF"/>
    <property type="match status" value="1"/>
</dbReference>
<protein>
    <submittedName>
        <fullName evidence="4">Fe-S cluster assembly protein SufB</fullName>
    </submittedName>
</protein>
<dbReference type="Pfam" id="PF01458">
    <property type="entry name" value="SUFBD_core"/>
    <property type="match status" value="1"/>
</dbReference>
<name>A0A385Z268_9PSED</name>
<dbReference type="RefSeq" id="WP_119893401.1">
    <property type="nucleotide sequence ID" value="NZ_CP032419.1"/>
</dbReference>
<proteinExistence type="inferred from homology"/>
<dbReference type="NCBIfam" id="NF008773">
    <property type="entry name" value="PRK11814.1"/>
    <property type="match status" value="1"/>
</dbReference>
<dbReference type="InterPro" id="IPR000825">
    <property type="entry name" value="SUF_FeS_clus_asmbl_SufBD_core"/>
</dbReference>
<dbReference type="Pfam" id="PF19295">
    <property type="entry name" value="SufBD_N"/>
    <property type="match status" value="1"/>
</dbReference>
<dbReference type="GO" id="GO:0016226">
    <property type="term" value="P:iron-sulfur cluster assembly"/>
    <property type="evidence" value="ECO:0007669"/>
    <property type="project" value="InterPro"/>
</dbReference>
<dbReference type="NCBIfam" id="TIGR01980">
    <property type="entry name" value="sufB"/>
    <property type="match status" value="1"/>
</dbReference>
<keyword evidence="5" id="KW-1185">Reference proteome</keyword>
<dbReference type="AlphaFoldDB" id="A0A385Z268"/>
<feature type="domain" description="SUF system FeS cluster assembly SufBD core" evidence="2">
    <location>
        <begin position="211"/>
        <end position="453"/>
    </location>
</feature>
<evidence type="ECO:0000313" key="4">
    <source>
        <dbReference type="EMBL" id="AYC32781.1"/>
    </source>
</evidence>
<evidence type="ECO:0000259" key="3">
    <source>
        <dbReference type="Pfam" id="PF19295"/>
    </source>
</evidence>
<evidence type="ECO:0000256" key="1">
    <source>
        <dbReference type="ARBA" id="ARBA00043967"/>
    </source>
</evidence>
<gene>
    <name evidence="4" type="primary">sufB</name>
    <name evidence="4" type="ORF">D3880_10470</name>
</gene>
<dbReference type="EMBL" id="CP032419">
    <property type="protein sequence ID" value="AYC32781.1"/>
    <property type="molecule type" value="Genomic_DNA"/>
</dbReference>
<comment type="similarity">
    <text evidence="1">Belongs to the iron-sulfur cluster assembly SufBD family.</text>
</comment>